<evidence type="ECO:0000313" key="2">
    <source>
        <dbReference type="Proteomes" id="UP000253345"/>
    </source>
</evidence>
<dbReference type="Proteomes" id="UP000253345">
    <property type="component" value="Unassembled WGS sequence"/>
</dbReference>
<evidence type="ECO:0008006" key="3">
    <source>
        <dbReference type="Google" id="ProtNLM"/>
    </source>
</evidence>
<name>A0A368Z992_9RHOB</name>
<gene>
    <name evidence="1" type="ORF">DFP89_1011</name>
</gene>
<dbReference type="EMBL" id="QPJL01000001">
    <property type="protein sequence ID" value="RCW88569.1"/>
    <property type="molecule type" value="Genomic_DNA"/>
</dbReference>
<reference evidence="1 2" key="1">
    <citation type="submission" date="2018-07" db="EMBL/GenBank/DDBJ databases">
        <title>Genomic Encyclopedia of Type Strains, Phase III (KMG-III): the genomes of soil and plant-associated and newly described type strains.</title>
        <authorList>
            <person name="Whitman W."/>
        </authorList>
    </citation>
    <scope>NUCLEOTIDE SEQUENCE [LARGE SCALE GENOMIC DNA]</scope>
    <source>
        <strain evidence="1 2">CECT 8525</strain>
    </source>
</reference>
<proteinExistence type="predicted"/>
<sequence>MNMLHRAADFQPESFNAEGLTVDAVISTFADVTRRDARGAYVERLDPAGLDLSRLVGAPVLDGHRQGSARDVIGTVTGHRMEGGQLVVLIATEI</sequence>
<comment type="caution">
    <text evidence="1">The sequence shown here is derived from an EMBL/GenBank/DDBJ whole genome shotgun (WGS) entry which is preliminary data.</text>
</comment>
<dbReference type="AlphaFoldDB" id="A0A368Z992"/>
<keyword evidence="2" id="KW-1185">Reference proteome</keyword>
<organism evidence="1 2">
    <name type="scientific">Paracoccus lutimaris</name>
    <dbReference type="NCBI Taxonomy" id="1490030"/>
    <lineage>
        <taxon>Bacteria</taxon>
        <taxon>Pseudomonadati</taxon>
        <taxon>Pseudomonadota</taxon>
        <taxon>Alphaproteobacteria</taxon>
        <taxon>Rhodobacterales</taxon>
        <taxon>Paracoccaceae</taxon>
        <taxon>Paracoccus</taxon>
    </lineage>
</organism>
<dbReference type="RefSeq" id="WP_114347334.1">
    <property type="nucleotide sequence ID" value="NZ_QPJL01000001.1"/>
</dbReference>
<dbReference type="OrthoDB" id="9806592at2"/>
<accession>A0A368Z992</accession>
<protein>
    <recommendedName>
        <fullName evidence="3">HK97 family phage prohead protease</fullName>
    </recommendedName>
</protein>
<evidence type="ECO:0000313" key="1">
    <source>
        <dbReference type="EMBL" id="RCW88569.1"/>
    </source>
</evidence>